<protein>
    <submittedName>
        <fullName evidence="12">ABC multidrug transporter</fullName>
    </submittedName>
</protein>
<dbReference type="GO" id="GO:0016887">
    <property type="term" value="F:ATP hydrolysis activity"/>
    <property type="evidence" value="ECO:0007669"/>
    <property type="project" value="InterPro"/>
</dbReference>
<feature type="transmembrane region" description="Helical" evidence="9">
    <location>
        <begin position="30"/>
        <end position="46"/>
    </location>
</feature>
<dbReference type="Pfam" id="PF00664">
    <property type="entry name" value="ABC_membrane"/>
    <property type="match status" value="2"/>
</dbReference>
<dbReference type="InterPro" id="IPR027417">
    <property type="entry name" value="P-loop_NTPase"/>
</dbReference>
<dbReference type="EMBL" id="AZHF01000002">
    <property type="protein sequence ID" value="OAA80127.1"/>
    <property type="molecule type" value="Genomic_DNA"/>
</dbReference>
<keyword evidence="2" id="KW-0813">Transport</keyword>
<feature type="transmembrane region" description="Helical" evidence="9">
    <location>
        <begin position="58"/>
        <end position="77"/>
    </location>
</feature>
<dbReference type="STRING" id="1081108.A0A168J8J9"/>
<dbReference type="GO" id="GO:0140359">
    <property type="term" value="F:ABC-type transporter activity"/>
    <property type="evidence" value="ECO:0007669"/>
    <property type="project" value="InterPro"/>
</dbReference>
<sequence length="1276" mass="141452">MSALEASLELLASITVGIMVYVGHKHAVRSSALVALYLIFTFFNDIRRSRLFFLQPGLSVFGNLAAGSAALRLYLLVLEEMPKKILLAPAGTPDLQILGVSTGYFSRVLSCYLNPVVVAGFYRQLGPQDIGDLDPEFSSQVLHERLKRQWVRRSSNKSRHRLLLSCLGTWKWEILQIMAVRLVNIGCLLGQPILMEEIIKVVEIRRHPDNHIPLLKRFDLQGATVLVFVGVAVSRTAAAYLSNRLTAKVRGGLIALMMEKIHHICEQDAQNSELLTNLSTDIEIVIEELSACIDVPMLFLETSIGILFLSRFIGKTCFFAVLPAAGNTLCSFFLGRGTVPALVNWTEKTKTRVAKTTEVLKQLPGIKMLGLGPVVRDYIQRLRVEEMQAAMPYRYFMGLLNMLEQFADLGTPAIVIGAAFVSGGFNGKLDPTRVYPVLAGVRLVQAPTNKGVMAYSSVAQLVASLGRFQEFLLLPEQTDSRVRWDPSASLDTFDEVLTDGGSVRRTPNSPAHSPVGIIQFVNASIGFAGVEEALLSGINFVLSRGSVSGIVGATGCGKTTFLRSILGAAKTFGGFVYVDRTAIAYCGSTVWLRDVSIRENIVGYLPFDPVRYEIAIQSCQLVDDFARLPKGDEYIVGPGGLNLSGGQRQRVSLARAVFSRCKITIIDDALNSLDGTTAVAVLQALCGVDGVLRRSGSTVLLSTYLPEVLNVVDQVITLNNQGQVSLDRSSFRSPGQYQTLANVLVSAMPVIRDGAENKEKAAIRRLQSLDIKKVYPQASYDGKHDNDWRMYVVFIESIGKFKFLWLLVLGALLPLSEFLPEFHIRDWTDYAPNDASWLTHYYLLIGLACALVTVSYWLLYNYFAFRAATKLHEEILDTTMRATLGFLTTTKTADILTMFDEDARNCARMLPYHFFRTLYQGFSTFVIWIPEDTSGSVVGMSLLNLFTIQSIFQFFILAWTGSEMSVAVLKKMERFKRTTPQEPTRPPPEDLPEGWPLAGDVELSNVSARYREARDVPPVIRDVSLIIEPGERISFVGRSSSGKTSLMLTLLGFLQYSGVVEIDGVDIDTVTPDFLRSRVITMTQDAVQFNDTIRRNLIPFDMNEEEKDDELAVRQRARRDTMLTHVLQQLNIWNKLSDKGGLDAMLQDVGYSKGEMQLLSVARGTVRRLETGINLIMMDEATSNLDPLRDDATHQFMEQTFQGCTVIIISHRQEVIQTTDCALRLNEGELINVEIPNNPLTWLGAPLPTLPESEMEESGFDFEGGSGSASSPVVIP</sequence>
<dbReference type="InterPro" id="IPR017871">
    <property type="entry name" value="ABC_transporter-like_CS"/>
</dbReference>
<dbReference type="PANTHER" id="PTHR24223:SF399">
    <property type="entry name" value="ABC TRANSPORTER ATNG"/>
    <property type="match status" value="1"/>
</dbReference>
<evidence type="ECO:0000259" key="11">
    <source>
        <dbReference type="PROSITE" id="PS50929"/>
    </source>
</evidence>
<dbReference type="PROSITE" id="PS50893">
    <property type="entry name" value="ABC_TRANSPORTER_2"/>
    <property type="match status" value="2"/>
</dbReference>
<comment type="subcellular location">
    <subcellularLocation>
        <location evidence="1">Membrane</location>
    </subcellularLocation>
</comment>
<dbReference type="Gene3D" id="1.20.1560.10">
    <property type="entry name" value="ABC transporter type 1, transmembrane domain"/>
    <property type="match status" value="2"/>
</dbReference>
<dbReference type="AlphaFoldDB" id="A0A168J8J9"/>
<dbReference type="OrthoDB" id="6500128at2759"/>
<dbReference type="GO" id="GO:0016020">
    <property type="term" value="C:membrane"/>
    <property type="evidence" value="ECO:0007669"/>
    <property type="project" value="UniProtKB-SubCell"/>
</dbReference>
<evidence type="ECO:0000256" key="9">
    <source>
        <dbReference type="SAM" id="Phobius"/>
    </source>
</evidence>
<feature type="transmembrane region" description="Helical" evidence="9">
    <location>
        <begin position="950"/>
        <end position="969"/>
    </location>
</feature>
<name>A0A168J8J9_CORDF</name>
<evidence type="ECO:0000259" key="10">
    <source>
        <dbReference type="PROSITE" id="PS50893"/>
    </source>
</evidence>
<feature type="region of interest" description="Disordered" evidence="8">
    <location>
        <begin position="1255"/>
        <end position="1276"/>
    </location>
</feature>
<dbReference type="InterPro" id="IPR003593">
    <property type="entry name" value="AAA+_ATPase"/>
</dbReference>
<evidence type="ECO:0000256" key="4">
    <source>
        <dbReference type="ARBA" id="ARBA00022741"/>
    </source>
</evidence>
<proteinExistence type="predicted"/>
<gene>
    <name evidence="12" type="ORF">LEL_03613</name>
</gene>
<evidence type="ECO:0000256" key="2">
    <source>
        <dbReference type="ARBA" id="ARBA00022448"/>
    </source>
</evidence>
<feature type="domain" description="ABC transmembrane type-1" evidence="11">
    <location>
        <begin position="841"/>
        <end position="929"/>
    </location>
</feature>
<feature type="transmembrane region" description="Helical" evidence="9">
    <location>
        <begin position="840"/>
        <end position="860"/>
    </location>
</feature>
<dbReference type="Proteomes" id="UP000076881">
    <property type="component" value="Unassembled WGS sequence"/>
</dbReference>
<reference evidence="12 13" key="1">
    <citation type="journal article" date="2016" name="Genome Biol. Evol.">
        <title>Divergent and convergent evolution of fungal pathogenicity.</title>
        <authorList>
            <person name="Shang Y."/>
            <person name="Xiao G."/>
            <person name="Zheng P."/>
            <person name="Cen K."/>
            <person name="Zhan S."/>
            <person name="Wang C."/>
        </authorList>
    </citation>
    <scope>NUCLEOTIDE SEQUENCE [LARGE SCALE GENOMIC DNA]</scope>
    <source>
        <strain evidence="12 13">RCEF 1005</strain>
    </source>
</reference>
<feature type="transmembrane region" description="Helical" evidence="9">
    <location>
        <begin position="914"/>
        <end position="930"/>
    </location>
</feature>
<accession>A0A168J8J9</accession>
<feature type="domain" description="ABC transporter" evidence="10">
    <location>
        <begin position="518"/>
        <end position="745"/>
    </location>
</feature>
<dbReference type="PROSITE" id="PS00211">
    <property type="entry name" value="ABC_TRANSPORTER_1"/>
    <property type="match status" value="2"/>
</dbReference>
<evidence type="ECO:0000256" key="5">
    <source>
        <dbReference type="ARBA" id="ARBA00022840"/>
    </source>
</evidence>
<comment type="caution">
    <text evidence="12">The sequence shown here is derived from an EMBL/GenBank/DDBJ whole genome shotgun (WGS) entry which is preliminary data.</text>
</comment>
<organism evidence="12 13">
    <name type="scientific">Akanthomyces lecanii RCEF 1005</name>
    <dbReference type="NCBI Taxonomy" id="1081108"/>
    <lineage>
        <taxon>Eukaryota</taxon>
        <taxon>Fungi</taxon>
        <taxon>Dikarya</taxon>
        <taxon>Ascomycota</taxon>
        <taxon>Pezizomycotina</taxon>
        <taxon>Sordariomycetes</taxon>
        <taxon>Hypocreomycetidae</taxon>
        <taxon>Hypocreales</taxon>
        <taxon>Cordycipitaceae</taxon>
        <taxon>Akanthomyces</taxon>
        <taxon>Cordyceps confragosa</taxon>
    </lineage>
</organism>
<dbReference type="InterPro" id="IPR036640">
    <property type="entry name" value="ABC1_TM_sf"/>
</dbReference>
<dbReference type="SMART" id="SM00382">
    <property type="entry name" value="AAA"/>
    <property type="match status" value="2"/>
</dbReference>
<feature type="domain" description="ABC transporter" evidence="10">
    <location>
        <begin position="1001"/>
        <end position="1252"/>
    </location>
</feature>
<dbReference type="GO" id="GO:0005524">
    <property type="term" value="F:ATP binding"/>
    <property type="evidence" value="ECO:0007669"/>
    <property type="project" value="UniProtKB-KW"/>
</dbReference>
<dbReference type="Pfam" id="PF00005">
    <property type="entry name" value="ABC_tran"/>
    <property type="match status" value="2"/>
</dbReference>
<evidence type="ECO:0000256" key="6">
    <source>
        <dbReference type="ARBA" id="ARBA00022989"/>
    </source>
</evidence>
<keyword evidence="7 9" id="KW-0472">Membrane</keyword>
<evidence type="ECO:0000313" key="12">
    <source>
        <dbReference type="EMBL" id="OAA80127.1"/>
    </source>
</evidence>
<dbReference type="PANTHER" id="PTHR24223">
    <property type="entry name" value="ATP-BINDING CASSETTE SUB-FAMILY C"/>
    <property type="match status" value="1"/>
</dbReference>
<dbReference type="SUPFAM" id="SSF90123">
    <property type="entry name" value="ABC transporter transmembrane region"/>
    <property type="match status" value="2"/>
</dbReference>
<evidence type="ECO:0000256" key="7">
    <source>
        <dbReference type="ARBA" id="ARBA00023136"/>
    </source>
</evidence>
<feature type="domain" description="ABC transmembrane type-1" evidence="11">
    <location>
        <begin position="182"/>
        <end position="460"/>
    </location>
</feature>
<keyword evidence="6 9" id="KW-1133">Transmembrane helix</keyword>
<keyword evidence="5" id="KW-0067">ATP-binding</keyword>
<keyword evidence="13" id="KW-1185">Reference proteome</keyword>
<evidence type="ECO:0000313" key="13">
    <source>
        <dbReference type="Proteomes" id="UP000076881"/>
    </source>
</evidence>
<dbReference type="InterPro" id="IPR050173">
    <property type="entry name" value="ABC_transporter_C-like"/>
</dbReference>
<dbReference type="InterPro" id="IPR011527">
    <property type="entry name" value="ABC1_TM_dom"/>
</dbReference>
<evidence type="ECO:0000256" key="8">
    <source>
        <dbReference type="SAM" id="MobiDB-lite"/>
    </source>
</evidence>
<dbReference type="SUPFAM" id="SSF52540">
    <property type="entry name" value="P-loop containing nucleoside triphosphate hydrolases"/>
    <property type="match status" value="2"/>
</dbReference>
<dbReference type="Gene3D" id="3.40.50.300">
    <property type="entry name" value="P-loop containing nucleotide triphosphate hydrolases"/>
    <property type="match status" value="2"/>
</dbReference>
<evidence type="ECO:0000256" key="3">
    <source>
        <dbReference type="ARBA" id="ARBA00022692"/>
    </source>
</evidence>
<evidence type="ECO:0000256" key="1">
    <source>
        <dbReference type="ARBA" id="ARBA00004370"/>
    </source>
</evidence>
<dbReference type="PROSITE" id="PS50929">
    <property type="entry name" value="ABC_TM1F"/>
    <property type="match status" value="2"/>
</dbReference>
<keyword evidence="4" id="KW-0547">Nucleotide-binding</keyword>
<keyword evidence="3 9" id="KW-0812">Transmembrane</keyword>
<dbReference type="InterPro" id="IPR003439">
    <property type="entry name" value="ABC_transporter-like_ATP-bd"/>
</dbReference>